<evidence type="ECO:0000256" key="1">
    <source>
        <dbReference type="SAM" id="Phobius"/>
    </source>
</evidence>
<protein>
    <submittedName>
        <fullName evidence="2">DUF4229 domain-containing protein</fullName>
    </submittedName>
</protein>
<dbReference type="Proteomes" id="UP001316184">
    <property type="component" value="Chromosome"/>
</dbReference>
<feature type="transmembrane region" description="Helical" evidence="1">
    <location>
        <begin position="12"/>
        <end position="30"/>
    </location>
</feature>
<reference evidence="2 3" key="1">
    <citation type="submission" date="2022-08" db="EMBL/GenBank/DDBJ databases">
        <title>novel species in genus Aeromicrobium.</title>
        <authorList>
            <person name="Ye L."/>
        </authorList>
    </citation>
    <scope>NUCLEOTIDE SEQUENCE [LARGE SCALE GENOMIC DNA]</scope>
    <source>
        <strain evidence="3">zg-Y1379</strain>
    </source>
</reference>
<proteinExistence type="predicted"/>
<sequence>MKAFWTYTLARFAVFGVCFAIVWGVSQIWLETNTVSTIWVLLISLVISSIISIFLLAGLRDRLAQDVHDRASRMTTRIEESRRAEDVD</sequence>
<feature type="transmembrane region" description="Helical" evidence="1">
    <location>
        <begin position="36"/>
        <end position="59"/>
    </location>
</feature>
<keyword evidence="1" id="KW-0472">Membrane</keyword>
<accession>A0ABY5M766</accession>
<gene>
    <name evidence="2" type="ORF">NQV15_15875</name>
</gene>
<keyword evidence="1" id="KW-1133">Transmembrane helix</keyword>
<evidence type="ECO:0000313" key="2">
    <source>
        <dbReference type="EMBL" id="UUP13307.1"/>
    </source>
</evidence>
<keyword evidence="1" id="KW-0812">Transmembrane</keyword>
<dbReference type="InterPro" id="IPR025323">
    <property type="entry name" value="DUF4229"/>
</dbReference>
<dbReference type="EMBL" id="CP102173">
    <property type="protein sequence ID" value="UUP13307.1"/>
    <property type="molecule type" value="Genomic_DNA"/>
</dbReference>
<name>A0ABY5M766_9ACTN</name>
<dbReference type="RefSeq" id="WP_232403844.1">
    <property type="nucleotide sequence ID" value="NZ_CP102173.1"/>
</dbReference>
<organism evidence="2 3">
    <name type="scientific">Aeromicrobium wangtongii</name>
    <dbReference type="NCBI Taxonomy" id="2969247"/>
    <lineage>
        <taxon>Bacteria</taxon>
        <taxon>Bacillati</taxon>
        <taxon>Actinomycetota</taxon>
        <taxon>Actinomycetes</taxon>
        <taxon>Propionibacteriales</taxon>
        <taxon>Nocardioidaceae</taxon>
        <taxon>Aeromicrobium</taxon>
    </lineage>
</organism>
<dbReference type="Pfam" id="PF14012">
    <property type="entry name" value="DUF4229"/>
    <property type="match status" value="1"/>
</dbReference>
<evidence type="ECO:0000313" key="3">
    <source>
        <dbReference type="Proteomes" id="UP001316184"/>
    </source>
</evidence>
<keyword evidence="3" id="KW-1185">Reference proteome</keyword>